<reference evidence="1 2" key="1">
    <citation type="journal article" date="2023" name="Nucleic Acids Res.">
        <title>The hologenome of Daphnia magna reveals possible DNA methylation and microbiome-mediated evolution of the host genome.</title>
        <authorList>
            <person name="Chaturvedi A."/>
            <person name="Li X."/>
            <person name="Dhandapani V."/>
            <person name="Marshall H."/>
            <person name="Kissane S."/>
            <person name="Cuenca-Cambronero M."/>
            <person name="Asole G."/>
            <person name="Calvet F."/>
            <person name="Ruiz-Romero M."/>
            <person name="Marangio P."/>
            <person name="Guigo R."/>
            <person name="Rago D."/>
            <person name="Mirbahai L."/>
            <person name="Eastwood N."/>
            <person name="Colbourne J.K."/>
            <person name="Zhou J."/>
            <person name="Mallon E."/>
            <person name="Orsini L."/>
        </authorList>
    </citation>
    <scope>NUCLEOTIDE SEQUENCE [LARGE SCALE GENOMIC DNA]</scope>
    <source>
        <strain evidence="1">LRV0_1</strain>
    </source>
</reference>
<gene>
    <name evidence="1" type="ORF">OUZ56_008306</name>
</gene>
<protein>
    <submittedName>
        <fullName evidence="1">Uncharacterized protein</fullName>
    </submittedName>
</protein>
<accession>A0ABR0ACM4</accession>
<dbReference type="EMBL" id="JAOYFB010000037">
    <property type="protein sequence ID" value="KAK4022862.1"/>
    <property type="molecule type" value="Genomic_DNA"/>
</dbReference>
<evidence type="ECO:0000313" key="1">
    <source>
        <dbReference type="EMBL" id="KAK4022862.1"/>
    </source>
</evidence>
<dbReference type="Proteomes" id="UP001234178">
    <property type="component" value="Unassembled WGS sequence"/>
</dbReference>
<organism evidence="1 2">
    <name type="scientific">Daphnia magna</name>
    <dbReference type="NCBI Taxonomy" id="35525"/>
    <lineage>
        <taxon>Eukaryota</taxon>
        <taxon>Metazoa</taxon>
        <taxon>Ecdysozoa</taxon>
        <taxon>Arthropoda</taxon>
        <taxon>Crustacea</taxon>
        <taxon>Branchiopoda</taxon>
        <taxon>Diplostraca</taxon>
        <taxon>Cladocera</taxon>
        <taxon>Anomopoda</taxon>
        <taxon>Daphniidae</taxon>
        <taxon>Daphnia</taxon>
    </lineage>
</organism>
<keyword evidence="2" id="KW-1185">Reference proteome</keyword>
<proteinExistence type="predicted"/>
<sequence length="117" mass="13257">MIERASQPIHVFLTVSQRNLLVDEPHDAVPYAGTDSSFKSLGTLIRHHGLVALENQQQQQQQKQCHLRQPCVHAFCDDLRQHPATPEKMAPCKIANLGYELGFDKPVDVSFEPTCYF</sequence>
<comment type="caution">
    <text evidence="1">The sequence shown here is derived from an EMBL/GenBank/DDBJ whole genome shotgun (WGS) entry which is preliminary data.</text>
</comment>
<name>A0ABR0ACM4_9CRUS</name>
<evidence type="ECO:0000313" key="2">
    <source>
        <dbReference type="Proteomes" id="UP001234178"/>
    </source>
</evidence>